<dbReference type="Proteomes" id="UP000063308">
    <property type="component" value="Plasmid pNK6d"/>
</dbReference>
<evidence type="ECO:0000313" key="2">
    <source>
        <dbReference type="Proteomes" id="UP000063308"/>
    </source>
</evidence>
<dbReference type="RefSeq" id="WP_060913277.1">
    <property type="nucleotide sequence ID" value="NZ_JAFCKD010000268.1"/>
</dbReference>
<accession>A0A0E4G1A7</accession>
<keyword evidence="1" id="KW-0614">Plasmid</keyword>
<gene>
    <name evidence="1" type="ORF">NK6_d_90</name>
</gene>
<protein>
    <submittedName>
        <fullName evidence="1">Zeaxanthin epoxidase</fullName>
    </submittedName>
</protein>
<organism evidence="1 2">
    <name type="scientific">Bradyrhizobium diazoefficiens</name>
    <dbReference type="NCBI Taxonomy" id="1355477"/>
    <lineage>
        <taxon>Bacteria</taxon>
        <taxon>Pseudomonadati</taxon>
        <taxon>Pseudomonadota</taxon>
        <taxon>Alphaproteobacteria</taxon>
        <taxon>Hyphomicrobiales</taxon>
        <taxon>Nitrobacteraceae</taxon>
        <taxon>Bradyrhizobium</taxon>
    </lineage>
</organism>
<sequence length="83" mass="9268">MFEAAVLTFTGSLDDVSPLMVTVLSALRERKDTPTRPVTIPLPPVIEVMARIKLLEESCNAPNAIFKQDANMVDRFNEHQKKA</sequence>
<dbReference type="EMBL" id="AP014688">
    <property type="protein sequence ID" value="BAR63649.1"/>
    <property type="molecule type" value="Genomic_DNA"/>
</dbReference>
<evidence type="ECO:0000313" key="1">
    <source>
        <dbReference type="EMBL" id="BAR63649.1"/>
    </source>
</evidence>
<geneLocation type="plasmid" evidence="2">
    <name>pNK6d DNA</name>
</geneLocation>
<proteinExistence type="predicted"/>
<name>A0A0E4G1A7_9BRAD</name>
<dbReference type="AlphaFoldDB" id="A0A0E4G1A7"/>
<reference evidence="1 2" key="1">
    <citation type="submission" date="2014-11" db="EMBL/GenBank/DDBJ databases">
        <title>Symbiosis island explosion on the genome of extra-slow-growing strains of soybean bradyrhizobia with massive insertion sequences.</title>
        <authorList>
            <person name="Iida T."/>
            <person name="Minamisawa K."/>
        </authorList>
    </citation>
    <scope>NUCLEOTIDE SEQUENCE [LARGE SCALE GENOMIC DNA]</scope>
    <source>
        <strain evidence="1 2">NK6</strain>
        <plasmid evidence="2">pNK6d DNA</plasmid>
    </source>
</reference>